<evidence type="ECO:0000256" key="1">
    <source>
        <dbReference type="ARBA" id="ARBA00022741"/>
    </source>
</evidence>
<organism evidence="3 4">
    <name type="scientific">Protopolystoma xenopodis</name>
    <dbReference type="NCBI Taxonomy" id="117903"/>
    <lineage>
        <taxon>Eukaryota</taxon>
        <taxon>Metazoa</taxon>
        <taxon>Spiralia</taxon>
        <taxon>Lophotrochozoa</taxon>
        <taxon>Platyhelminthes</taxon>
        <taxon>Monogenea</taxon>
        <taxon>Polyopisthocotylea</taxon>
        <taxon>Polystomatidea</taxon>
        <taxon>Polystomatidae</taxon>
        <taxon>Protopolystoma</taxon>
    </lineage>
</organism>
<dbReference type="AlphaFoldDB" id="A0A3S5A468"/>
<dbReference type="InterPro" id="IPR050173">
    <property type="entry name" value="ABC_transporter_C-like"/>
</dbReference>
<reference evidence="3" key="1">
    <citation type="submission" date="2018-11" db="EMBL/GenBank/DDBJ databases">
        <authorList>
            <consortium name="Pathogen Informatics"/>
        </authorList>
    </citation>
    <scope>NUCLEOTIDE SEQUENCE</scope>
</reference>
<dbReference type="InterPro" id="IPR027417">
    <property type="entry name" value="P-loop_NTPase"/>
</dbReference>
<protein>
    <recommendedName>
        <fullName evidence="5">ATPase AAA-type core domain-containing protein</fullName>
    </recommendedName>
</protein>
<name>A0A3S5A468_9PLAT</name>
<accession>A0A3S5A468</accession>
<comment type="caution">
    <text evidence="3">The sequence shown here is derived from an EMBL/GenBank/DDBJ whole genome shotgun (WGS) entry which is preliminary data.</text>
</comment>
<proteinExistence type="predicted"/>
<dbReference type="Proteomes" id="UP000784294">
    <property type="component" value="Unassembled WGS sequence"/>
</dbReference>
<gene>
    <name evidence="3" type="ORF">PXEA_LOCUS12815</name>
</gene>
<evidence type="ECO:0008006" key="5">
    <source>
        <dbReference type="Google" id="ProtNLM"/>
    </source>
</evidence>
<dbReference type="GO" id="GO:0042626">
    <property type="term" value="F:ATPase-coupled transmembrane transporter activity"/>
    <property type="evidence" value="ECO:0007669"/>
    <property type="project" value="TreeGrafter"/>
</dbReference>
<keyword evidence="4" id="KW-1185">Reference proteome</keyword>
<dbReference type="EMBL" id="CAAALY010041344">
    <property type="protein sequence ID" value="VEL19375.1"/>
    <property type="molecule type" value="Genomic_DNA"/>
</dbReference>
<sequence>MLRHSRLCDAIELGENGVILSSGQRACVNLARAAYAVIMSSEVQRHDPTRAMANFWSGCVEAKSSGGAYICLLDDPLAPMDEKLARLVFRQCICDPEGLAGTLRIVATNQHQMLPEMDAILVMDKVGLRYILAVFMHHIECRRRVASVWDQRIVKTLDYRQSPN</sequence>
<evidence type="ECO:0000256" key="2">
    <source>
        <dbReference type="ARBA" id="ARBA00022840"/>
    </source>
</evidence>
<dbReference type="OrthoDB" id="6500128at2759"/>
<evidence type="ECO:0000313" key="4">
    <source>
        <dbReference type="Proteomes" id="UP000784294"/>
    </source>
</evidence>
<dbReference type="Gene3D" id="3.40.50.300">
    <property type="entry name" value="P-loop containing nucleotide triphosphate hydrolases"/>
    <property type="match status" value="1"/>
</dbReference>
<dbReference type="GO" id="GO:0005524">
    <property type="term" value="F:ATP binding"/>
    <property type="evidence" value="ECO:0007669"/>
    <property type="project" value="UniProtKB-KW"/>
</dbReference>
<evidence type="ECO:0000313" key="3">
    <source>
        <dbReference type="EMBL" id="VEL19375.1"/>
    </source>
</evidence>
<keyword evidence="1" id="KW-0547">Nucleotide-binding</keyword>
<dbReference type="PANTHER" id="PTHR24223">
    <property type="entry name" value="ATP-BINDING CASSETTE SUB-FAMILY C"/>
    <property type="match status" value="1"/>
</dbReference>
<keyword evidence="2" id="KW-0067">ATP-binding</keyword>
<dbReference type="GO" id="GO:0016020">
    <property type="term" value="C:membrane"/>
    <property type="evidence" value="ECO:0007669"/>
    <property type="project" value="TreeGrafter"/>
</dbReference>